<dbReference type="RefSeq" id="WP_238230709.1">
    <property type="nucleotide sequence ID" value="NZ_BPQO01000019.1"/>
</dbReference>
<sequence length="45" mass="4809">MDERFSVLAIAIAVAVSYGCVYDRGVAAEHGQTLAARDGWKARAI</sequence>
<protein>
    <submittedName>
        <fullName evidence="1">Uncharacterized protein</fullName>
    </submittedName>
</protein>
<organism evidence="1 2">
    <name type="scientific">Methylobacterium hispanicum</name>
    <dbReference type="NCBI Taxonomy" id="270350"/>
    <lineage>
        <taxon>Bacteria</taxon>
        <taxon>Pseudomonadati</taxon>
        <taxon>Pseudomonadota</taxon>
        <taxon>Alphaproteobacteria</taxon>
        <taxon>Hyphomicrobiales</taxon>
        <taxon>Methylobacteriaceae</taxon>
        <taxon>Methylobacterium</taxon>
    </lineage>
</organism>
<dbReference type="PROSITE" id="PS51257">
    <property type="entry name" value="PROKAR_LIPOPROTEIN"/>
    <property type="match status" value="1"/>
</dbReference>
<evidence type="ECO:0000313" key="2">
    <source>
        <dbReference type="Proteomes" id="UP001055247"/>
    </source>
</evidence>
<dbReference type="Proteomes" id="UP001055247">
    <property type="component" value="Unassembled WGS sequence"/>
</dbReference>
<evidence type="ECO:0000313" key="1">
    <source>
        <dbReference type="EMBL" id="GJD90609.1"/>
    </source>
</evidence>
<gene>
    <name evidence="1" type="ORF">BHAOGJBA_4151</name>
</gene>
<accession>A0AAV4ZR43</accession>
<dbReference type="AlphaFoldDB" id="A0AAV4ZR43"/>
<proteinExistence type="predicted"/>
<keyword evidence="2" id="KW-1185">Reference proteome</keyword>
<reference evidence="1" key="2">
    <citation type="submission" date="2021-08" db="EMBL/GenBank/DDBJ databases">
        <authorList>
            <person name="Tani A."/>
            <person name="Ola A."/>
            <person name="Ogura Y."/>
            <person name="Katsura K."/>
            <person name="Hayashi T."/>
        </authorList>
    </citation>
    <scope>NUCLEOTIDE SEQUENCE</scope>
    <source>
        <strain evidence="1">DSM 16372</strain>
    </source>
</reference>
<comment type="caution">
    <text evidence="1">The sequence shown here is derived from an EMBL/GenBank/DDBJ whole genome shotgun (WGS) entry which is preliminary data.</text>
</comment>
<dbReference type="EMBL" id="BPQO01000019">
    <property type="protein sequence ID" value="GJD90609.1"/>
    <property type="molecule type" value="Genomic_DNA"/>
</dbReference>
<name>A0AAV4ZR43_9HYPH</name>
<reference evidence="1" key="1">
    <citation type="journal article" date="2016" name="Front. Microbiol.">
        <title>Genome Sequence of the Piezophilic, Mesophilic Sulfate-Reducing Bacterium Desulfovibrio indicus J2T.</title>
        <authorList>
            <person name="Cao J."/>
            <person name="Maignien L."/>
            <person name="Shao Z."/>
            <person name="Alain K."/>
            <person name="Jebbar M."/>
        </authorList>
    </citation>
    <scope>NUCLEOTIDE SEQUENCE</scope>
    <source>
        <strain evidence="1">DSM 16372</strain>
    </source>
</reference>